<dbReference type="Pfam" id="PF13671">
    <property type="entry name" value="AAA_33"/>
    <property type="match status" value="1"/>
</dbReference>
<dbReference type="InterPro" id="IPR052732">
    <property type="entry name" value="Cell-binding_unc_protein"/>
</dbReference>
<keyword evidence="2" id="KW-1185">Reference proteome</keyword>
<accession>Q1QSA9</accession>
<dbReference type="Proteomes" id="UP000000239">
    <property type="component" value="Chromosome"/>
</dbReference>
<reference evidence="1 2" key="1">
    <citation type="journal article" date="2011" name="Stand. Genomic Sci.">
        <title>Complete genome sequence of the halophilic and highly halotolerant Chromohalobacter salexigens type strain (1H11(T)).</title>
        <authorList>
            <person name="Copeland A."/>
            <person name="O'Connor K."/>
            <person name="Lucas S."/>
            <person name="Lapidus A."/>
            <person name="Berry K.W."/>
            <person name="Detter J.C."/>
            <person name="Del Rio T.G."/>
            <person name="Hammon N."/>
            <person name="Dalin E."/>
            <person name="Tice H."/>
            <person name="Pitluck S."/>
            <person name="Bruce D."/>
            <person name="Goodwin L."/>
            <person name="Han C."/>
            <person name="Tapia R."/>
            <person name="Saunders E."/>
            <person name="Schmutz J."/>
            <person name="Brettin T."/>
            <person name="Larimer F."/>
            <person name="Land M."/>
            <person name="Hauser L."/>
            <person name="Vargas C."/>
            <person name="Nieto J.J."/>
            <person name="Kyrpides N.C."/>
            <person name="Ivanova N."/>
            <person name="Goker M."/>
            <person name="Klenk H.P."/>
            <person name="Csonka L.N."/>
            <person name="Woyke T."/>
        </authorList>
    </citation>
    <scope>NUCLEOTIDE SEQUENCE [LARGE SCALE GENOMIC DNA]</scope>
    <source>
        <strain evidence="2">ATCC BAA-138 / DSM 3043 / CIP 106854 / NCIMB 13768 / 1H11</strain>
    </source>
</reference>
<name>Q1QSA9_CHRI1</name>
<dbReference type="AlphaFoldDB" id="Q1QSA9"/>
<dbReference type="Gene3D" id="3.40.50.300">
    <property type="entry name" value="P-loop containing nucleotide triphosphate hydrolases"/>
    <property type="match status" value="1"/>
</dbReference>
<organism evidence="1 2">
    <name type="scientific">Chromohalobacter israelensis (strain ATCC BAA-138 / DSM 3043 / CIP 106854 / NCIMB 13768 / 1H11)</name>
    <name type="common">Chromohalobacter salexigens</name>
    <dbReference type="NCBI Taxonomy" id="290398"/>
    <lineage>
        <taxon>Bacteria</taxon>
        <taxon>Pseudomonadati</taxon>
        <taxon>Pseudomonadota</taxon>
        <taxon>Gammaproteobacteria</taxon>
        <taxon>Oceanospirillales</taxon>
        <taxon>Halomonadaceae</taxon>
        <taxon>Chromohalobacter</taxon>
    </lineage>
</organism>
<evidence type="ECO:0000313" key="1">
    <source>
        <dbReference type="EMBL" id="ABE60649.1"/>
    </source>
</evidence>
<gene>
    <name evidence="1" type="ordered locus">Csal_3305</name>
</gene>
<dbReference type="EMBL" id="CP000285">
    <property type="protein sequence ID" value="ABE60649.1"/>
    <property type="molecule type" value="Genomic_DNA"/>
</dbReference>
<proteinExistence type="predicted"/>
<protein>
    <recommendedName>
        <fullName evidence="3">Aminoglycoside phosphotransferase domain-containing protein</fullName>
    </recommendedName>
</protein>
<dbReference type="InterPro" id="IPR011009">
    <property type="entry name" value="Kinase-like_dom_sf"/>
</dbReference>
<dbReference type="HOGENOM" id="CLU_026771_1_1_6"/>
<dbReference type="PANTHER" id="PTHR43883:SF1">
    <property type="entry name" value="GLUCONOKINASE"/>
    <property type="match status" value="1"/>
</dbReference>
<dbReference type="InterPro" id="IPR027417">
    <property type="entry name" value="P-loop_NTPase"/>
</dbReference>
<evidence type="ECO:0008006" key="3">
    <source>
        <dbReference type="Google" id="ProtNLM"/>
    </source>
</evidence>
<dbReference type="KEGG" id="csa:Csal_3305"/>
<dbReference type="eggNOG" id="COG2187">
    <property type="taxonomic scope" value="Bacteria"/>
</dbReference>
<dbReference type="STRING" id="290398.Csal_3305"/>
<dbReference type="SUPFAM" id="SSF56112">
    <property type="entry name" value="Protein kinase-like (PK-like)"/>
    <property type="match status" value="1"/>
</dbReference>
<evidence type="ECO:0000313" key="2">
    <source>
        <dbReference type="Proteomes" id="UP000000239"/>
    </source>
</evidence>
<dbReference type="PANTHER" id="PTHR43883">
    <property type="entry name" value="SLR0207 PROTEIN"/>
    <property type="match status" value="1"/>
</dbReference>
<dbReference type="eggNOG" id="COG0645">
    <property type="taxonomic scope" value="Bacteria"/>
</dbReference>
<sequence length="537" mass="61317">MADERAMERRDAGERSVSQALIEALRQGRGFDHPVSRIEVYETHVSWVILTGDYAYKIKKPLDFGSFLDFSTLEKRRRLCEQEVRLNRRLAPALYLDTVAITGTPEAPSLGGSGTPFEYAVKMRQFSNRHLFSTLQASGELSEELLDDLVAQLVAFHEEAPRVSGDSQLGSPDTVRRTLDREFRLIEARLEGQEERERLSRLETWSLDSFARLEHEFERRWREGYVRETHGDIHLGNAVHFEGRALLFDGLEFNAELRWNDVGCELAFLLMDLEARGEQAYANHVLNRYLELSGDYELVRLLAYYKLYRALVRVKVALLHYHQEQLTPEEREAVLADYHCYMALAERYSEFRFPYLVVGVGVSGSGKSRFTGEMVRRLGGVRVRSDIERKRLYGFEAQADTRAGGDIYTPQASERTYARLAELAGILLESGLPACVDATCLTRAQRAQLCFEAERRGLAVLMVSFEADTQTLRARIEKRAQRGGDPSEAGLEVLERQLARFEPFVDDELSHLVHLDTTAPDANLTLVSMIQERIQLR</sequence>
<dbReference type="SUPFAM" id="SSF52540">
    <property type="entry name" value="P-loop containing nucleoside triphosphate hydrolases"/>
    <property type="match status" value="1"/>
</dbReference>